<accession>A0ABR6BQM6</accession>
<keyword evidence="1" id="KW-0472">Membrane</keyword>
<dbReference type="Pfam" id="PF20176">
    <property type="entry name" value="DUF6541"/>
    <property type="match status" value="1"/>
</dbReference>
<feature type="transmembrane region" description="Helical" evidence="1">
    <location>
        <begin position="96"/>
        <end position="119"/>
    </location>
</feature>
<name>A0ABR6BQM6_9PSEU</name>
<organism evidence="2 3">
    <name type="scientific">Kutzneria viridogrisea</name>
    <dbReference type="NCBI Taxonomy" id="47990"/>
    <lineage>
        <taxon>Bacteria</taxon>
        <taxon>Bacillati</taxon>
        <taxon>Actinomycetota</taxon>
        <taxon>Actinomycetes</taxon>
        <taxon>Pseudonocardiales</taxon>
        <taxon>Pseudonocardiaceae</taxon>
        <taxon>Kutzneria</taxon>
    </lineage>
</organism>
<dbReference type="InterPro" id="IPR046671">
    <property type="entry name" value="DUF6541"/>
</dbReference>
<feature type="transmembrane region" description="Helical" evidence="1">
    <location>
        <begin position="6"/>
        <end position="28"/>
    </location>
</feature>
<feature type="transmembrane region" description="Helical" evidence="1">
    <location>
        <begin position="476"/>
        <end position="497"/>
    </location>
</feature>
<feature type="transmembrane region" description="Helical" evidence="1">
    <location>
        <begin position="444"/>
        <end position="464"/>
    </location>
</feature>
<feature type="transmembrane region" description="Helical" evidence="1">
    <location>
        <begin position="61"/>
        <end position="84"/>
    </location>
</feature>
<dbReference type="RefSeq" id="WP_182839223.1">
    <property type="nucleotide sequence ID" value="NZ_BAAABQ010000022.1"/>
</dbReference>
<evidence type="ECO:0000313" key="2">
    <source>
        <dbReference type="EMBL" id="MBA8929078.1"/>
    </source>
</evidence>
<evidence type="ECO:0000313" key="3">
    <source>
        <dbReference type="Proteomes" id="UP000517916"/>
    </source>
</evidence>
<proteinExistence type="predicted"/>
<feature type="transmembrane region" description="Helical" evidence="1">
    <location>
        <begin position="35"/>
        <end position="55"/>
    </location>
</feature>
<feature type="transmembrane region" description="Helical" evidence="1">
    <location>
        <begin position="193"/>
        <end position="211"/>
    </location>
</feature>
<feature type="transmembrane region" description="Helical" evidence="1">
    <location>
        <begin position="383"/>
        <end position="399"/>
    </location>
</feature>
<dbReference type="Proteomes" id="UP000517916">
    <property type="component" value="Unassembled WGS sequence"/>
</dbReference>
<comment type="caution">
    <text evidence="2">The sequence shown here is derived from an EMBL/GenBank/DDBJ whole genome shotgun (WGS) entry which is preliminary data.</text>
</comment>
<reference evidence="2 3" key="1">
    <citation type="submission" date="2020-08" db="EMBL/GenBank/DDBJ databases">
        <title>Genomic Encyclopedia of Archaeal and Bacterial Type Strains, Phase II (KMG-II): from individual species to whole genera.</title>
        <authorList>
            <person name="Goeker M."/>
        </authorList>
    </citation>
    <scope>NUCLEOTIDE SEQUENCE [LARGE SCALE GENOMIC DNA]</scope>
    <source>
        <strain evidence="2 3">DSM 43850</strain>
    </source>
</reference>
<keyword evidence="1" id="KW-1133">Transmembrane helix</keyword>
<feature type="transmembrane region" description="Helical" evidence="1">
    <location>
        <begin position="330"/>
        <end position="347"/>
    </location>
</feature>
<sequence>MTWLDAVPLALVCAAWLILPGLPVTYLAGLRGITAVGVAPAVTVAVTGVSAVAANKLGIGWSIWVPLVSVLVLAVLVGLGALLLRRRFQVVRPADPRGLLVAALLGLVPVLVIGSVILVKGMGRPEELAQTFDTVFHYNAVGYILDSGNASSLTLGTLGLPGLGGSFYPGAWHDLVSLAVLSTGAGIPAASNLMAGVLAVVVWPLSCMVLVRQVIGRSVAAMACTGVVSIAFSTFPWGLLGFGVLWPNTLGMTVAPIGIAAVLSLSGLATDDALGKARAWPLLGISYVAAGLAHPNVVFSMTGIGFFAVLTGALRRSIGLYREGRRARAFVGPVVVVVLFGAVWWWAAHASVFEPIRRSYWPPFESPAQAVGEALLNAQNNRTALWALSAVVLVGIVLAKRYRALRWVVAGHALSIFLFVVAASMNRPDTAKFTGFWYNDSYRLAAMLPITGVPLVVAALLWAATKTTEWGKLPRLGGLLRSVTGLTVVLAALLVVATKGLYFGAHAESIKSIYAGARRSADSTLVSDRELAFFQRIKDKIPADAMVANNPWDGTVMMPSLIGRKTIGAQLLLDSNPAYTYLAQHLVDVARDPQVCRYAKQLGVGYLVIGDGTFWSADGRRLQYPGTIDPGRRPGFQLLDSDGPMKLFRITACGTG</sequence>
<keyword evidence="1" id="KW-0812">Transmembrane</keyword>
<keyword evidence="3" id="KW-1185">Reference proteome</keyword>
<gene>
    <name evidence="2" type="ORF">BC739_006296</name>
</gene>
<feature type="transmembrane region" description="Helical" evidence="1">
    <location>
        <begin position="299"/>
        <end position="318"/>
    </location>
</feature>
<protein>
    <submittedName>
        <fullName evidence="2">Uncharacterized protein</fullName>
    </submittedName>
</protein>
<dbReference type="EMBL" id="JACJID010000005">
    <property type="protein sequence ID" value="MBA8929078.1"/>
    <property type="molecule type" value="Genomic_DNA"/>
</dbReference>
<evidence type="ECO:0000256" key="1">
    <source>
        <dbReference type="SAM" id="Phobius"/>
    </source>
</evidence>
<feature type="transmembrane region" description="Helical" evidence="1">
    <location>
        <begin position="404"/>
        <end position="424"/>
    </location>
</feature>
<feature type="transmembrane region" description="Helical" evidence="1">
    <location>
        <begin position="218"/>
        <end position="239"/>
    </location>
</feature>